<reference evidence="6" key="1">
    <citation type="submission" date="2016-10" db="EMBL/GenBank/DDBJ databases">
        <authorList>
            <person name="Varghese N."/>
            <person name="Submissions S."/>
        </authorList>
    </citation>
    <scope>NUCLEOTIDE SEQUENCE [LARGE SCALE GENOMIC DNA]</scope>
    <source>
        <strain evidence="6">DSM 44142</strain>
    </source>
</reference>
<evidence type="ECO:0000313" key="5">
    <source>
        <dbReference type="EMBL" id="SDQ56010.1"/>
    </source>
</evidence>
<feature type="region of interest" description="Disordered" evidence="1">
    <location>
        <begin position="25"/>
        <end position="45"/>
    </location>
</feature>
<dbReference type="Pfam" id="PF24092">
    <property type="entry name" value="DUF7373_C"/>
    <property type="match status" value="1"/>
</dbReference>
<dbReference type="AlphaFoldDB" id="A0A1H1BW74"/>
<protein>
    <recommendedName>
        <fullName evidence="7">PknH-like extracellular domain-containing protein</fullName>
    </recommendedName>
</protein>
<dbReference type="InterPro" id="IPR056463">
    <property type="entry name" value="DUF7373_C"/>
</dbReference>
<evidence type="ECO:0000259" key="4">
    <source>
        <dbReference type="Pfam" id="PF24092"/>
    </source>
</evidence>
<dbReference type="Pfam" id="PF24088">
    <property type="entry name" value="DUF7373"/>
    <property type="match status" value="1"/>
</dbReference>
<dbReference type="EMBL" id="FNLF01000002">
    <property type="protein sequence ID" value="SDQ56010.1"/>
    <property type="molecule type" value="Genomic_DNA"/>
</dbReference>
<keyword evidence="2" id="KW-0732">Signal</keyword>
<sequence>MRHARLTVIATALLLAGCSTTVAGTPVADPSAASKPETGSYSTEARTIGATSQEDGEALEGYRMAETVPYLYEVDPALRFNGKVRAGSRSSIGGIAKEIFGSVPGEALAAAEAGVTVGADDTKTGATSDAQRKSRGVVVGVYRMASPAAATSAVGPGLRGLDAPLFGQAPPPKVTTRIPGYDGAVAYTMTRQTSTATVALLAYKQFVIGVYGDLSGEQVKTYFDKQTKGLDGFTPTPLDKVTTLKLDPDGVAGMTVSPAKGNGGYSLPARVAVLRQTDVQRSVKTFADAGVDVVGSGGSTTYRAKDAQGAQHVVDEFLAENKAAFPKAQSESIKGVPGSTCLTYAAYEGAPSTDTWCIVAVGRFVAEVSADQRVQAAQAVGAAYVILKSRQ</sequence>
<evidence type="ECO:0008006" key="7">
    <source>
        <dbReference type="Google" id="ProtNLM"/>
    </source>
</evidence>
<dbReference type="PROSITE" id="PS51257">
    <property type="entry name" value="PROKAR_LIPOPROTEIN"/>
    <property type="match status" value="1"/>
</dbReference>
<dbReference type="STRING" id="47312.SAMN04489765_0882"/>
<dbReference type="Proteomes" id="UP000183053">
    <property type="component" value="Unassembled WGS sequence"/>
</dbReference>
<dbReference type="OrthoDB" id="4398318at2"/>
<evidence type="ECO:0000256" key="2">
    <source>
        <dbReference type="SAM" id="SignalP"/>
    </source>
</evidence>
<name>A0A1H1BW74_9ACTN</name>
<feature type="domain" description="DUF7373" evidence="3">
    <location>
        <begin position="50"/>
        <end position="245"/>
    </location>
</feature>
<dbReference type="InterPro" id="IPR055797">
    <property type="entry name" value="DUF7373"/>
</dbReference>
<feature type="chain" id="PRO_5039156138" description="PknH-like extracellular domain-containing protein" evidence="2">
    <location>
        <begin position="24"/>
        <end position="391"/>
    </location>
</feature>
<evidence type="ECO:0000259" key="3">
    <source>
        <dbReference type="Pfam" id="PF24088"/>
    </source>
</evidence>
<gene>
    <name evidence="5" type="ORF">SAMN04489765_0882</name>
</gene>
<evidence type="ECO:0000313" key="6">
    <source>
        <dbReference type="Proteomes" id="UP000183053"/>
    </source>
</evidence>
<evidence type="ECO:0000256" key="1">
    <source>
        <dbReference type="SAM" id="MobiDB-lite"/>
    </source>
</evidence>
<feature type="signal peptide" evidence="2">
    <location>
        <begin position="1"/>
        <end position="23"/>
    </location>
</feature>
<dbReference type="RefSeq" id="WP_083350791.1">
    <property type="nucleotide sequence ID" value="NZ_FNLF01000002.1"/>
</dbReference>
<keyword evidence="6" id="KW-1185">Reference proteome</keyword>
<organism evidence="5 6">
    <name type="scientific">Tsukamurella pulmonis</name>
    <dbReference type="NCBI Taxonomy" id="47312"/>
    <lineage>
        <taxon>Bacteria</taxon>
        <taxon>Bacillati</taxon>
        <taxon>Actinomycetota</taxon>
        <taxon>Actinomycetes</taxon>
        <taxon>Mycobacteriales</taxon>
        <taxon>Tsukamurellaceae</taxon>
        <taxon>Tsukamurella</taxon>
    </lineage>
</organism>
<accession>A0A1H1BW74</accession>
<feature type="domain" description="DUF7373" evidence="4">
    <location>
        <begin position="269"/>
        <end position="388"/>
    </location>
</feature>
<proteinExistence type="predicted"/>